<evidence type="ECO:0000256" key="4">
    <source>
        <dbReference type="PIRSR" id="PIRSR623088-1"/>
    </source>
</evidence>
<feature type="binding site" evidence="6">
    <location>
        <position position="889"/>
    </location>
    <ligand>
        <name>Zn(2+)</name>
        <dbReference type="ChEBI" id="CHEBI:29105"/>
        <label>1</label>
    </ligand>
</feature>
<evidence type="ECO:0000256" key="2">
    <source>
        <dbReference type="ARBA" id="ARBA00022723"/>
    </source>
</evidence>
<dbReference type="SUPFAM" id="SSF55781">
    <property type="entry name" value="GAF domain-like"/>
    <property type="match status" value="3"/>
</dbReference>
<keyword evidence="3 7" id="KW-0378">Hydrolase</keyword>
<evidence type="ECO:0000259" key="9">
    <source>
        <dbReference type="PROSITE" id="PS51845"/>
    </source>
</evidence>
<feature type="binding site" evidence="5">
    <location>
        <position position="889"/>
    </location>
    <ligand>
        <name>AMP</name>
        <dbReference type="ChEBI" id="CHEBI:456215"/>
    </ligand>
</feature>
<dbReference type="InterPro" id="IPR003018">
    <property type="entry name" value="GAF"/>
</dbReference>
<comment type="caution">
    <text evidence="10">The sequence shown here is derived from an EMBL/GenBank/DDBJ whole genome shotgun (WGS) entry which is preliminary data.</text>
</comment>
<comment type="similarity">
    <text evidence="7">Belongs to the cyclic nucleotide phosphodiesterase family.</text>
</comment>
<name>A0A9W7GKY0_9STRA</name>
<feature type="binding site" evidence="6">
    <location>
        <position position="775"/>
    </location>
    <ligand>
        <name>Zn(2+)</name>
        <dbReference type="ChEBI" id="CHEBI:29105"/>
        <label>1</label>
    </ligand>
</feature>
<dbReference type="GO" id="GO:0004114">
    <property type="term" value="F:3',5'-cyclic-nucleotide phosphodiesterase activity"/>
    <property type="evidence" value="ECO:0007669"/>
    <property type="project" value="InterPro"/>
</dbReference>
<dbReference type="InterPro" id="IPR003607">
    <property type="entry name" value="HD/PDEase_dom"/>
</dbReference>
<dbReference type="InterPro" id="IPR023174">
    <property type="entry name" value="PDEase_CS"/>
</dbReference>
<keyword evidence="2 6" id="KW-0479">Metal-binding</keyword>
<evidence type="ECO:0000256" key="1">
    <source>
        <dbReference type="ARBA" id="ARBA00022535"/>
    </source>
</evidence>
<feature type="binding site" evidence="5">
    <location>
        <position position="942"/>
    </location>
    <ligand>
        <name>AMP</name>
        <dbReference type="ChEBI" id="CHEBI:456215"/>
    </ligand>
</feature>
<accession>A0A9W7GKY0</accession>
<evidence type="ECO:0000256" key="3">
    <source>
        <dbReference type="ARBA" id="ARBA00022801"/>
    </source>
</evidence>
<feature type="binding site" evidence="6">
    <location>
        <position position="739"/>
    </location>
    <ligand>
        <name>Zn(2+)</name>
        <dbReference type="ChEBI" id="CHEBI:29105"/>
        <label>1</label>
    </ligand>
</feature>
<comment type="cofactor">
    <cofactor evidence="7">
        <name>a divalent metal cation</name>
        <dbReference type="ChEBI" id="CHEBI:60240"/>
    </cofactor>
    <text evidence="7">Binds 2 divalent metal cations per subunit. Site 1 may preferentially bind zinc ions, while site 2 has a preference for magnesium and/or manganese ions.</text>
</comment>
<dbReference type="PANTHER" id="PTHR11347">
    <property type="entry name" value="CYCLIC NUCLEOTIDE PHOSPHODIESTERASE"/>
    <property type="match status" value="1"/>
</dbReference>
<dbReference type="InterPro" id="IPR029016">
    <property type="entry name" value="GAF-like_dom_sf"/>
</dbReference>
<dbReference type="PROSITE" id="PS00126">
    <property type="entry name" value="PDEASE_I_1"/>
    <property type="match status" value="1"/>
</dbReference>
<evidence type="ECO:0000256" key="7">
    <source>
        <dbReference type="RuleBase" id="RU363067"/>
    </source>
</evidence>
<dbReference type="GO" id="GO:0046872">
    <property type="term" value="F:metal ion binding"/>
    <property type="evidence" value="ECO:0007669"/>
    <property type="project" value="UniProtKB-KW"/>
</dbReference>
<dbReference type="Pfam" id="PF01590">
    <property type="entry name" value="GAF"/>
    <property type="match status" value="2"/>
</dbReference>
<dbReference type="CDD" id="cd00077">
    <property type="entry name" value="HDc"/>
    <property type="match status" value="1"/>
</dbReference>
<dbReference type="InterPro" id="IPR036971">
    <property type="entry name" value="PDEase_catalytic_dom_sf"/>
</dbReference>
<evidence type="ECO:0000313" key="10">
    <source>
        <dbReference type="EMBL" id="GMI47225.1"/>
    </source>
</evidence>
<evidence type="ECO:0000256" key="8">
    <source>
        <dbReference type="SAM" id="MobiDB-lite"/>
    </source>
</evidence>
<feature type="domain" description="PDEase" evidence="9">
    <location>
        <begin position="654"/>
        <end position="989"/>
    </location>
</feature>
<proteinExistence type="inferred from homology"/>
<keyword evidence="11" id="KW-1185">Reference proteome</keyword>
<feature type="active site" description="Proton donor" evidence="4">
    <location>
        <position position="735"/>
    </location>
</feature>
<feature type="binding site" evidence="6">
    <location>
        <position position="774"/>
    </location>
    <ligand>
        <name>Zn(2+)</name>
        <dbReference type="ChEBI" id="CHEBI:29105"/>
        <label>1</label>
    </ligand>
</feature>
<sequence>MFSFGQSPKSGTPNGLPGSPADDSQPITPTPPVGAPPLLTSNSYSPRHGSLHSKHPDIPARIQRARTTSFEPQSVQGAKDMLNEMQVKSEEFSDMLDLLLQIGKGTTLRDAETAIMSVCCDIVKAERSDIFVYDHETATLKSRTRIGRSSTLHENNSRPEVEVAADEDNLIGYVYSTAEIVSVPRRNSGDPYEWDLSFIADNGTSTPEEIFGFIAAPVLTAEEEVQGVILVFNKSNPNDTFSDHDLFSIEQISRFASNAFKTWDSIYQAQHAKQRMETLVGMIKHISNETDTNMVIDKMFQMSRSILNAEGITLFSLIQSDDIKMGETLLRISKSTVGDAIGMTFSVSEGIAGHVARTGELLNIKDPYNDHRFNSDVDKEKNFNTRSLLCVPVFQHGRVVAVIQAVNKRTGKCFNEDDEHLLQYLSESTGISLAQAALFNQVLMDRRQAQVDKIFIQVLSKRCSTHKFVMNVMAAAKVLLDMQRFSLYLVDHHHHEVWVTVEEENIICVPIGVGIAGHVAETGEVLNIADAYEWPGFNQNVDMKTGFRTRSVLCMPVTSDGIDQTIIGVVQCMNRINNRGEVTTFDENDVKLLQQFCFQLSVVMRQMMMEAAITKMNVDRKSETVEKSSSAAPVFSLAKQYRTDLDHEQQFGNTTNSLGWALKESHHSGDDTTAHFISSTSWDLDTLAMNEFEMMHAFEVKLEQFCLLENHNIESATVQTFITRVKDGYRDNAYHNFHHAFHVFHSVQCILRSKSIGYLNSFQVLSVLLAAICHDIDHPGHNNAFETATLSELAIRYSDDSVLERHHCAVTFAIMQEEGCGLLSSMTPSEFAQCRRIIIYSILATDMKEHTELSRKLAQLSDNTFEEFGKDTQGDLFSLFFRVVLHTGDLSGQALPLNQALMWGEKVINEFAMQAEKEEALGLPVAPFMKDAHDPVKAAGVQKGYIDFILKPWWDQFVRFFNQETDDFVKGLGYVNEVRNFYVQASQQADPAAEGTPKRQIRVMKGLG</sequence>
<dbReference type="Pfam" id="PF00233">
    <property type="entry name" value="PDEase_I"/>
    <property type="match status" value="1"/>
</dbReference>
<dbReference type="EMBL" id="BRYA01000335">
    <property type="protein sequence ID" value="GMI47225.1"/>
    <property type="molecule type" value="Genomic_DNA"/>
</dbReference>
<dbReference type="PROSITE" id="PS51845">
    <property type="entry name" value="PDEASE_I_2"/>
    <property type="match status" value="1"/>
</dbReference>
<evidence type="ECO:0000313" key="11">
    <source>
        <dbReference type="Proteomes" id="UP001165065"/>
    </source>
</evidence>
<feature type="binding site" evidence="5">
    <location>
        <position position="775"/>
    </location>
    <ligand>
        <name>AMP</name>
        <dbReference type="ChEBI" id="CHEBI:456215"/>
    </ligand>
</feature>
<dbReference type="SUPFAM" id="SSF109604">
    <property type="entry name" value="HD-domain/PDEase-like"/>
    <property type="match status" value="1"/>
</dbReference>
<dbReference type="InterPro" id="IPR002073">
    <property type="entry name" value="PDEase_catalytic_dom"/>
</dbReference>
<keyword evidence="1" id="KW-0140">cGMP</keyword>
<feature type="binding site" evidence="5">
    <location>
        <begin position="735"/>
        <end position="739"/>
    </location>
    <ligand>
        <name>AMP</name>
        <dbReference type="ChEBI" id="CHEBI:456215"/>
    </ligand>
</feature>
<dbReference type="AlphaFoldDB" id="A0A9W7GKY0"/>
<evidence type="ECO:0000256" key="5">
    <source>
        <dbReference type="PIRSR" id="PIRSR623088-2"/>
    </source>
</evidence>
<feature type="binding site" evidence="6">
    <location>
        <position position="775"/>
    </location>
    <ligand>
        <name>Zn(2+)</name>
        <dbReference type="ChEBI" id="CHEBI:29105"/>
        <label>2</label>
    </ligand>
</feature>
<dbReference type="InterPro" id="IPR023088">
    <property type="entry name" value="PDEase"/>
</dbReference>
<dbReference type="SMART" id="SM00065">
    <property type="entry name" value="GAF"/>
    <property type="match status" value="3"/>
</dbReference>
<gene>
    <name evidence="10" type="ORF">TrCOL_g4377</name>
</gene>
<evidence type="ECO:0000256" key="6">
    <source>
        <dbReference type="PIRSR" id="PIRSR623088-3"/>
    </source>
</evidence>
<organism evidence="10 11">
    <name type="scientific">Triparma columacea</name>
    <dbReference type="NCBI Taxonomy" id="722753"/>
    <lineage>
        <taxon>Eukaryota</taxon>
        <taxon>Sar</taxon>
        <taxon>Stramenopiles</taxon>
        <taxon>Ochrophyta</taxon>
        <taxon>Bolidophyceae</taxon>
        <taxon>Parmales</taxon>
        <taxon>Triparmaceae</taxon>
        <taxon>Triparma</taxon>
    </lineage>
</organism>
<dbReference type="OrthoDB" id="546632at2759"/>
<dbReference type="Gene3D" id="3.30.450.40">
    <property type="match status" value="3"/>
</dbReference>
<dbReference type="Proteomes" id="UP001165065">
    <property type="component" value="Unassembled WGS sequence"/>
</dbReference>
<protein>
    <recommendedName>
        <fullName evidence="7">Phosphodiesterase</fullName>
        <ecNumber evidence="7">3.1.4.-</ecNumber>
    </recommendedName>
</protein>
<dbReference type="Gene3D" id="1.10.1300.10">
    <property type="entry name" value="3'5'-cyclic nucleotide phosphodiesterase, catalytic domain"/>
    <property type="match status" value="1"/>
</dbReference>
<dbReference type="PRINTS" id="PR00387">
    <property type="entry name" value="PDIESTERASE1"/>
</dbReference>
<dbReference type="GO" id="GO:0007165">
    <property type="term" value="P:signal transduction"/>
    <property type="evidence" value="ECO:0007669"/>
    <property type="project" value="InterPro"/>
</dbReference>
<feature type="region of interest" description="Disordered" evidence="8">
    <location>
        <begin position="1"/>
        <end position="56"/>
    </location>
</feature>
<dbReference type="EC" id="3.1.4.-" evidence="7"/>
<feature type="compositionally biased region" description="Polar residues" evidence="8">
    <location>
        <begin position="1"/>
        <end position="13"/>
    </location>
</feature>
<reference evidence="11" key="1">
    <citation type="journal article" date="2023" name="Commun. Biol.">
        <title>Genome analysis of Parmales, the sister group of diatoms, reveals the evolutionary specialization of diatoms from phago-mixotrophs to photoautotrophs.</title>
        <authorList>
            <person name="Ban H."/>
            <person name="Sato S."/>
            <person name="Yoshikawa S."/>
            <person name="Yamada K."/>
            <person name="Nakamura Y."/>
            <person name="Ichinomiya M."/>
            <person name="Sato N."/>
            <person name="Blanc-Mathieu R."/>
            <person name="Endo H."/>
            <person name="Kuwata A."/>
            <person name="Ogata H."/>
        </authorList>
    </citation>
    <scope>NUCLEOTIDE SEQUENCE [LARGE SCALE GENOMIC DNA]</scope>
</reference>
<dbReference type="SMART" id="SM00471">
    <property type="entry name" value="HDc"/>
    <property type="match status" value="1"/>
</dbReference>